<evidence type="ECO:0008006" key="6">
    <source>
        <dbReference type="Google" id="ProtNLM"/>
    </source>
</evidence>
<evidence type="ECO:0000256" key="3">
    <source>
        <dbReference type="ARBA" id="ARBA00023242"/>
    </source>
</evidence>
<keyword evidence="2" id="KW-0804">Transcription</keyword>
<dbReference type="PANTHER" id="PTHR47840">
    <property type="entry name" value="ZN(II)2CYS6 TRANSCRIPTION FACTOR (EUROFUNG)-RELATED"/>
    <property type="match status" value="1"/>
</dbReference>
<protein>
    <recommendedName>
        <fullName evidence="6">Transcription factor domain-containing protein</fullName>
    </recommendedName>
</protein>
<dbReference type="PANTHER" id="PTHR47840:SF1">
    <property type="entry name" value="ZN(II)2CYS6 TRANSCRIPTION FACTOR (EUROFUNG)"/>
    <property type="match status" value="1"/>
</dbReference>
<evidence type="ECO:0000313" key="5">
    <source>
        <dbReference type="Proteomes" id="UP000829685"/>
    </source>
</evidence>
<organism evidence="4 5">
    <name type="scientific">Neoarthrinium moseri</name>
    <dbReference type="NCBI Taxonomy" id="1658444"/>
    <lineage>
        <taxon>Eukaryota</taxon>
        <taxon>Fungi</taxon>
        <taxon>Dikarya</taxon>
        <taxon>Ascomycota</taxon>
        <taxon>Pezizomycotina</taxon>
        <taxon>Sordariomycetes</taxon>
        <taxon>Xylariomycetidae</taxon>
        <taxon>Amphisphaeriales</taxon>
        <taxon>Apiosporaceae</taxon>
        <taxon>Neoarthrinium</taxon>
    </lineage>
</organism>
<dbReference type="CDD" id="cd12148">
    <property type="entry name" value="fungal_TF_MHR"/>
    <property type="match status" value="1"/>
</dbReference>
<accession>A0A9P9WCF0</accession>
<dbReference type="OrthoDB" id="6509908at2759"/>
<sequence length="609" mass="67959">MKVEFSTSATFDDAEHMLIERLRADPNSSPSQVGGNGYPVLDSFISSPRKAEHSGVDDLQWSHNAPLIDLIRGSSLLVDEYDISKGLLGSIRDTNHDHLEFHKKRIAEMLPNSADLLQILQCTQRFWVLWPLHPAQLTSSKELGISVVTVAKSFVEEAIASNNPGFIAKAIMWLALCIQQLPKDYREQNRSFPFPAKKLVSAYMDESDALLDLDMRSGPSCAGVECLVLQAKCCVNMGRPRQAWSAIRRALHTAILLGLHRAADVTETKDIDIWETVWRYDMQLSLILGFPHAASGQRLVTTKSSGGSSVEAKLMHRISVICGQINARNQDYNDATYSVTIRLDDEVEDIRLAFPPQWWLPSTSDSLPLGLFVVRQTLKLYFHQLKQLIHLPWVTKAITDKKYSYSRSSVLEAAESLISCYRDMKRHPDGLSVMCFLLDFHAFSSGMVLATDLISQQATWSVAMEEQKWAIVLGLIAELRQVSRTVECVVADQGAQVLQYLYDARHGIYSGPDIYEAIVPCFGKVRIQGPSQQLAQAQARTTMGLNYSSPHNQGTVELSSNMFNLDPSLNNTSGELDADWTSFLDDSIVYDWKTVFSFNAGSSVGTTIE</sequence>
<evidence type="ECO:0000313" key="4">
    <source>
        <dbReference type="EMBL" id="KAI1856609.1"/>
    </source>
</evidence>
<keyword evidence="5" id="KW-1185">Reference proteome</keyword>
<keyword evidence="1" id="KW-0805">Transcription regulation</keyword>
<name>A0A9P9WCF0_9PEZI</name>
<reference evidence="4" key="1">
    <citation type="submission" date="2021-03" db="EMBL/GenBank/DDBJ databases">
        <title>Revisited historic fungal species revealed as producer of novel bioactive compounds through whole genome sequencing and comparative genomics.</title>
        <authorList>
            <person name="Vignolle G.A."/>
            <person name="Hochenegger N."/>
            <person name="Mach R.L."/>
            <person name="Mach-Aigner A.R."/>
            <person name="Javad Rahimi M."/>
            <person name="Salim K.A."/>
            <person name="Chan C.M."/>
            <person name="Lim L.B.L."/>
            <person name="Cai F."/>
            <person name="Druzhinina I.S."/>
            <person name="U'Ren J.M."/>
            <person name="Derntl C."/>
        </authorList>
    </citation>
    <scope>NUCLEOTIDE SEQUENCE</scope>
    <source>
        <strain evidence="4">TUCIM 5799</strain>
    </source>
</reference>
<evidence type="ECO:0000256" key="1">
    <source>
        <dbReference type="ARBA" id="ARBA00023015"/>
    </source>
</evidence>
<gene>
    <name evidence="4" type="ORF">JX265_011568</name>
</gene>
<dbReference type="Proteomes" id="UP000829685">
    <property type="component" value="Unassembled WGS sequence"/>
</dbReference>
<dbReference type="AlphaFoldDB" id="A0A9P9WCF0"/>
<dbReference type="EMBL" id="JAFIMR010000043">
    <property type="protein sequence ID" value="KAI1856609.1"/>
    <property type="molecule type" value="Genomic_DNA"/>
</dbReference>
<proteinExistence type="predicted"/>
<evidence type="ECO:0000256" key="2">
    <source>
        <dbReference type="ARBA" id="ARBA00023163"/>
    </source>
</evidence>
<comment type="caution">
    <text evidence="4">The sequence shown here is derived from an EMBL/GenBank/DDBJ whole genome shotgun (WGS) entry which is preliminary data.</text>
</comment>
<keyword evidence="3" id="KW-0539">Nucleus</keyword>